<dbReference type="EMBL" id="CP001818">
    <property type="protein sequence ID" value="ACZ19887.1"/>
    <property type="molecule type" value="Genomic_DNA"/>
</dbReference>
<dbReference type="GO" id="GO:0016747">
    <property type="term" value="F:acyltransferase activity, transferring groups other than amino-acyl groups"/>
    <property type="evidence" value="ECO:0007669"/>
    <property type="project" value="InterPro"/>
</dbReference>
<dbReference type="Proteomes" id="UP000002030">
    <property type="component" value="Chromosome"/>
</dbReference>
<dbReference type="PROSITE" id="PS51186">
    <property type="entry name" value="GNAT"/>
    <property type="match status" value="1"/>
</dbReference>
<name>D1B796_THEAS</name>
<dbReference type="RefSeq" id="WP_012870396.1">
    <property type="nucleotide sequence ID" value="NC_013522.1"/>
</dbReference>
<evidence type="ECO:0000313" key="4">
    <source>
        <dbReference type="EMBL" id="ACZ19887.1"/>
    </source>
</evidence>
<dbReference type="STRING" id="525903.Taci_1673"/>
<organism evidence="4 5">
    <name type="scientific">Thermanaerovibrio acidaminovorans (strain ATCC 49978 / DSM 6589 / Su883)</name>
    <name type="common">Selenomonas acidaminovorans</name>
    <dbReference type="NCBI Taxonomy" id="525903"/>
    <lineage>
        <taxon>Bacteria</taxon>
        <taxon>Thermotogati</taxon>
        <taxon>Synergistota</taxon>
        <taxon>Synergistia</taxon>
        <taxon>Synergistales</taxon>
        <taxon>Synergistaceae</taxon>
        <taxon>Thermanaerovibrio</taxon>
    </lineage>
</organism>
<keyword evidence="2" id="KW-0067">ATP-binding</keyword>
<evidence type="ECO:0000313" key="5">
    <source>
        <dbReference type="Proteomes" id="UP000002030"/>
    </source>
</evidence>
<dbReference type="OrthoDB" id="9779753at2"/>
<dbReference type="Pfam" id="PF08218">
    <property type="entry name" value="Citrate_ly_lig"/>
    <property type="match status" value="1"/>
</dbReference>
<evidence type="ECO:0000256" key="2">
    <source>
        <dbReference type="ARBA" id="ARBA00022840"/>
    </source>
</evidence>
<dbReference type="GO" id="GO:0016829">
    <property type="term" value="F:lyase activity"/>
    <property type="evidence" value="ECO:0007669"/>
    <property type="project" value="UniProtKB-KW"/>
</dbReference>
<dbReference type="Gene3D" id="3.40.50.620">
    <property type="entry name" value="HUPs"/>
    <property type="match status" value="1"/>
</dbReference>
<evidence type="ECO:0000259" key="3">
    <source>
        <dbReference type="PROSITE" id="PS51186"/>
    </source>
</evidence>
<keyword evidence="4" id="KW-0436">Ligase</keyword>
<dbReference type="eggNOG" id="COG3053">
    <property type="taxonomic scope" value="Bacteria"/>
</dbReference>
<dbReference type="NCBIfam" id="TIGR00124">
    <property type="entry name" value="cit_ly_ligase"/>
    <property type="match status" value="1"/>
</dbReference>
<dbReference type="InterPro" id="IPR014729">
    <property type="entry name" value="Rossmann-like_a/b/a_fold"/>
</dbReference>
<dbReference type="Pfam" id="PF00583">
    <property type="entry name" value="Acetyltransf_1"/>
    <property type="match status" value="1"/>
</dbReference>
<dbReference type="InterPro" id="IPR013166">
    <property type="entry name" value="Citrate_lyase_ligase_C"/>
</dbReference>
<gene>
    <name evidence="4" type="ordered locus">Taci_1673</name>
</gene>
<proteinExistence type="predicted"/>
<dbReference type="PATRIC" id="fig|525903.6.peg.1663"/>
<keyword evidence="5" id="KW-1185">Reference proteome</keyword>
<accession>D1B796</accession>
<dbReference type="GO" id="GO:0005524">
    <property type="term" value="F:ATP binding"/>
    <property type="evidence" value="ECO:0007669"/>
    <property type="project" value="UniProtKB-KW"/>
</dbReference>
<protein>
    <submittedName>
        <fullName evidence="4">Citrate lyase ligase</fullName>
        <ecNumber evidence="4">6.2.1.22</ecNumber>
    </submittedName>
</protein>
<dbReference type="SMART" id="SM00764">
    <property type="entry name" value="Citrate_ly_lig"/>
    <property type="match status" value="1"/>
</dbReference>
<sequence length="347" mass="38662">MSFGVETEFLDPASGVPEEVLSLLYAEGLRFEGADVTVLLRMNRRPAATASLDGQVIKMVAVDPEYRSMGLSAQAVSRLLEWARPRGMGHFFVYTKPSEADKFESLGFCQIGSSPGAVLLEMGRPNAEDFRRGLEELRLRVGVEESSAIVMNANPFTRGHRYLAERASSASEHLFVVVVRSDRSSFPFEDRIRMVRLGLEDLGNVTVVDGGDYAVSSATFPTYFLRDPSMEEVIRIQTRLDLDLFGRIFVPALRIRSRFVGTEPYCPVTGLYNQAMREVLPRFGVQVVEVPRLEEGGSAVSASLVRRAMAEGDPRGLEALLPPTSYRYIMDNWDRLRERVLSSKGGH</sequence>
<dbReference type="PANTHER" id="PTHR40599">
    <property type="entry name" value="[CITRATE [PRO-3S]-LYASE] LIGASE"/>
    <property type="match status" value="1"/>
</dbReference>
<dbReference type="SUPFAM" id="SSF52374">
    <property type="entry name" value="Nucleotidylyl transferase"/>
    <property type="match status" value="1"/>
</dbReference>
<dbReference type="PANTHER" id="PTHR40599:SF1">
    <property type="entry name" value="[CITRATE [PRO-3S]-LYASE] LIGASE"/>
    <property type="match status" value="1"/>
</dbReference>
<dbReference type="EnsemblBacteria" id="ACZ19887">
    <property type="protein sequence ID" value="ACZ19887"/>
    <property type="gene ID" value="Taci_1673"/>
</dbReference>
<dbReference type="InterPro" id="IPR016181">
    <property type="entry name" value="Acyl_CoA_acyltransferase"/>
</dbReference>
<dbReference type="GO" id="GO:0008771">
    <property type="term" value="F:[citrate (pro-3S)-lyase] ligase activity"/>
    <property type="evidence" value="ECO:0007669"/>
    <property type="project" value="UniProtKB-EC"/>
</dbReference>
<dbReference type="InterPro" id="IPR005216">
    <property type="entry name" value="Citrate_lyase_ligase"/>
</dbReference>
<dbReference type="Gene3D" id="3.40.630.30">
    <property type="match status" value="1"/>
</dbReference>
<dbReference type="AlphaFoldDB" id="D1B796"/>
<reference evidence="4 5" key="1">
    <citation type="journal article" date="2009" name="Stand. Genomic Sci.">
        <title>Complete genome sequence of Thermanaerovibrio acidaminovorans type strain (Su883).</title>
        <authorList>
            <person name="Chovatia M."/>
            <person name="Sikorski J."/>
            <person name="Schroder M."/>
            <person name="Lapidus A."/>
            <person name="Nolan M."/>
            <person name="Tice H."/>
            <person name="Glavina Del Rio T."/>
            <person name="Copeland A."/>
            <person name="Cheng J.F."/>
            <person name="Lucas S."/>
            <person name="Chen F."/>
            <person name="Bruce D."/>
            <person name="Goodwin L."/>
            <person name="Pitluck S."/>
            <person name="Ivanova N."/>
            <person name="Mavromatis K."/>
            <person name="Ovchinnikova G."/>
            <person name="Pati A."/>
            <person name="Chen A."/>
            <person name="Palaniappan K."/>
            <person name="Land M."/>
            <person name="Hauser L."/>
            <person name="Chang Y.J."/>
            <person name="Jeffries C.D."/>
            <person name="Chain P."/>
            <person name="Saunders E."/>
            <person name="Detter J.C."/>
            <person name="Brettin T."/>
            <person name="Rohde M."/>
            <person name="Goker M."/>
            <person name="Spring S."/>
            <person name="Bristow J."/>
            <person name="Markowitz V."/>
            <person name="Hugenholtz P."/>
            <person name="Kyrpides N.C."/>
            <person name="Klenk H.P."/>
            <person name="Eisen J.A."/>
        </authorList>
    </citation>
    <scope>NUCLEOTIDE SEQUENCE [LARGE SCALE GENOMIC DNA]</scope>
    <source>
        <strain evidence="5">ATCC 49978 / DSM 6589 / Su883</strain>
    </source>
</reference>
<keyword evidence="1" id="KW-0547">Nucleotide-binding</keyword>
<dbReference type="EC" id="6.2.1.22" evidence="4"/>
<evidence type="ECO:0000256" key="1">
    <source>
        <dbReference type="ARBA" id="ARBA00022741"/>
    </source>
</evidence>
<feature type="domain" description="N-acetyltransferase" evidence="3">
    <location>
        <begin position="1"/>
        <end position="127"/>
    </location>
</feature>
<keyword evidence="4" id="KW-0456">Lyase</keyword>
<dbReference type="InterPro" id="IPR000182">
    <property type="entry name" value="GNAT_dom"/>
</dbReference>
<dbReference type="HOGENOM" id="CLU_063190_0_0_0"/>
<dbReference type="KEGG" id="tai:Taci_1673"/>
<dbReference type="SUPFAM" id="SSF55729">
    <property type="entry name" value="Acyl-CoA N-acyltransferases (Nat)"/>
    <property type="match status" value="1"/>
</dbReference>